<proteinExistence type="predicted"/>
<dbReference type="Proteomes" id="UP001596183">
    <property type="component" value="Unassembled WGS sequence"/>
</dbReference>
<feature type="compositionally biased region" description="Basic and acidic residues" evidence="1">
    <location>
        <begin position="63"/>
        <end position="81"/>
    </location>
</feature>
<dbReference type="RefSeq" id="WP_381207834.1">
    <property type="nucleotide sequence ID" value="NZ_JBHSPC010000019.1"/>
</dbReference>
<keyword evidence="5" id="KW-1185">Reference proteome</keyword>
<reference evidence="5" key="1">
    <citation type="journal article" date="2019" name="Int. J. Syst. Evol. Microbiol.">
        <title>The Global Catalogue of Microorganisms (GCM) 10K type strain sequencing project: providing services to taxonomists for standard genome sequencing and annotation.</title>
        <authorList>
            <consortium name="The Broad Institute Genomics Platform"/>
            <consortium name="The Broad Institute Genome Sequencing Center for Infectious Disease"/>
            <person name="Wu L."/>
            <person name="Ma J."/>
        </authorList>
    </citation>
    <scope>NUCLEOTIDE SEQUENCE [LARGE SCALE GENOMIC DNA]</scope>
    <source>
        <strain evidence="5">JCM 13852</strain>
    </source>
</reference>
<sequence>MFTRRQRQPEVSGPYWRQRGWQLSAGFLAGAVVLGGLVALTSGGDGSARAPAAGREPVAAHGRPGDCHTDDSAGDARPEAAPKDVTWRMIGAVRVPVSPTAGPVRTGGTPWWCFAHTATGAVLAAHVITSQMGMADWETVAERQLVPGLARDMFVFTRRTIEDAPSEEVDQASVASYVGFSVRSYAKSAASVNLLMRGSDGFTGTTVNLRWEEGDWKILPFGDGSLYSTLSPVQNTNGYLLWET</sequence>
<evidence type="ECO:0000259" key="3">
    <source>
        <dbReference type="Pfam" id="PF26526"/>
    </source>
</evidence>
<keyword evidence="2" id="KW-0472">Membrane</keyword>
<keyword evidence="2" id="KW-1133">Transmembrane helix</keyword>
<dbReference type="Pfam" id="PF26526">
    <property type="entry name" value="DUF8175"/>
    <property type="match status" value="1"/>
</dbReference>
<name>A0ABW0XPL0_9ACTN</name>
<accession>A0ABW0XPL0</accession>
<keyword evidence="2" id="KW-0812">Transmembrane</keyword>
<evidence type="ECO:0000313" key="4">
    <source>
        <dbReference type="EMBL" id="MFC5670135.1"/>
    </source>
</evidence>
<comment type="caution">
    <text evidence="4">The sequence shown here is derived from an EMBL/GenBank/DDBJ whole genome shotgun (WGS) entry which is preliminary data.</text>
</comment>
<evidence type="ECO:0000313" key="5">
    <source>
        <dbReference type="Proteomes" id="UP001596183"/>
    </source>
</evidence>
<dbReference type="InterPro" id="IPR058488">
    <property type="entry name" value="DUF8175"/>
</dbReference>
<feature type="domain" description="DUF8175" evidence="3">
    <location>
        <begin position="52"/>
        <end position="240"/>
    </location>
</feature>
<feature type="region of interest" description="Disordered" evidence="1">
    <location>
        <begin position="45"/>
        <end position="81"/>
    </location>
</feature>
<feature type="transmembrane region" description="Helical" evidence="2">
    <location>
        <begin position="21"/>
        <end position="40"/>
    </location>
</feature>
<protein>
    <recommendedName>
        <fullName evidence="3">DUF8175 domain-containing protein</fullName>
    </recommendedName>
</protein>
<dbReference type="EMBL" id="JBHSPC010000019">
    <property type="protein sequence ID" value="MFC5670135.1"/>
    <property type="molecule type" value="Genomic_DNA"/>
</dbReference>
<evidence type="ECO:0000256" key="1">
    <source>
        <dbReference type="SAM" id="MobiDB-lite"/>
    </source>
</evidence>
<organism evidence="4 5">
    <name type="scientific">Streptomyces incanus</name>
    <dbReference type="NCBI Taxonomy" id="887453"/>
    <lineage>
        <taxon>Bacteria</taxon>
        <taxon>Bacillati</taxon>
        <taxon>Actinomycetota</taxon>
        <taxon>Actinomycetes</taxon>
        <taxon>Kitasatosporales</taxon>
        <taxon>Streptomycetaceae</taxon>
        <taxon>Streptomyces</taxon>
    </lineage>
</organism>
<evidence type="ECO:0000256" key="2">
    <source>
        <dbReference type="SAM" id="Phobius"/>
    </source>
</evidence>
<gene>
    <name evidence="4" type="ORF">ACFP2V_08440</name>
</gene>